<accession>A0ACC3C174</accession>
<proteinExistence type="predicted"/>
<comment type="caution">
    <text evidence="1">The sequence shown here is derived from an EMBL/GenBank/DDBJ whole genome shotgun (WGS) entry which is preliminary data.</text>
</comment>
<dbReference type="Proteomes" id="UP000798662">
    <property type="component" value="Chromosome 2"/>
</dbReference>
<dbReference type="EMBL" id="CM020619">
    <property type="protein sequence ID" value="KAK1863750.1"/>
    <property type="molecule type" value="Genomic_DNA"/>
</dbReference>
<gene>
    <name evidence="1" type="ORF">I4F81_006304</name>
</gene>
<protein>
    <submittedName>
        <fullName evidence="1">Uncharacterized protein</fullName>
    </submittedName>
</protein>
<reference evidence="1" key="1">
    <citation type="submission" date="2019-11" db="EMBL/GenBank/DDBJ databases">
        <title>Nori genome reveals adaptations in red seaweeds to the harsh intertidal environment.</title>
        <authorList>
            <person name="Wang D."/>
            <person name="Mao Y."/>
        </authorList>
    </citation>
    <scope>NUCLEOTIDE SEQUENCE</scope>
    <source>
        <tissue evidence="1">Gametophyte</tissue>
    </source>
</reference>
<evidence type="ECO:0000313" key="2">
    <source>
        <dbReference type="Proteomes" id="UP000798662"/>
    </source>
</evidence>
<organism evidence="1 2">
    <name type="scientific">Pyropia yezoensis</name>
    <name type="common">Susabi-nori</name>
    <name type="synonym">Porphyra yezoensis</name>
    <dbReference type="NCBI Taxonomy" id="2788"/>
    <lineage>
        <taxon>Eukaryota</taxon>
        <taxon>Rhodophyta</taxon>
        <taxon>Bangiophyceae</taxon>
        <taxon>Bangiales</taxon>
        <taxon>Bangiaceae</taxon>
        <taxon>Pyropia</taxon>
    </lineage>
</organism>
<evidence type="ECO:0000313" key="1">
    <source>
        <dbReference type="EMBL" id="KAK1863750.1"/>
    </source>
</evidence>
<keyword evidence="2" id="KW-1185">Reference proteome</keyword>
<name>A0ACC3C174_PYRYE</name>
<sequence length="374" mass="38200">MGIVAPPGVASTRPPGVLSNLRVLAAEVVVVVVGVVVVIAATAVAPAAASSDCVAVPVHRMLSAEGGMYRLPDGRQFKASIVDVGGCPPMSYLPTGMAYPDTASNYTVIGALVTAGAGGGGSPCVTGTGAGAGGGTSPAVLSGFQAVLIEANGFRFSADMVFEDIDSQTRVPLAEGWREMMTSLGMAGGQVVRPTLRTRPGALVGVQPFQIKAAALGAVGFPAAADMTIDGAAYNSWTVGRNCPFMNDPTGECKAYVTYEDAVDRLLIVYAATQQSPTDPDSAAFFSAVTLSCGCQCAAHTRSNVAKPVAGSPGKCTTVAATTPGYSCDMLGTSWCETRVGTRWAMTGDGDNCVQEPNTYSQVVSTFNPDPDFK</sequence>